<keyword evidence="4" id="KW-1185">Reference proteome</keyword>
<evidence type="ECO:0000256" key="2">
    <source>
        <dbReference type="SAM" id="Phobius"/>
    </source>
</evidence>
<dbReference type="InterPro" id="IPR051100">
    <property type="entry name" value="DnaJ_subfamily_B/C"/>
</dbReference>
<dbReference type="PROSITE" id="PS50076">
    <property type="entry name" value="DNAJ_2"/>
    <property type="match status" value="1"/>
</dbReference>
<feature type="region of interest" description="Disordered" evidence="1">
    <location>
        <begin position="38"/>
        <end position="93"/>
    </location>
</feature>
<gene>
    <name evidence="5" type="primary">LOC108838861</name>
</gene>
<sequence length="230" mass="25910">MHCNKDDALKCLKIGKDAMETGHRSRALKFLEKPRRLDPSLPIDDLVSDLNNQAEEEEEDSSRSASANVSPDPSDQPSLRQRPSSSSTTEEQRAIVREIKSKEAYYEILGLRNTCSVEDVRKAYRKLSLKIHPDRNKAHGSEEAFKSISKAFQCLSNEDARRMYDVVGCSYDEPAYLPRRQQHDDEFSGMANQGSDDIPRVVVILLLMLPVVLFLLAICNAAVRAQVHHA</sequence>
<feature type="transmembrane region" description="Helical" evidence="2">
    <location>
        <begin position="201"/>
        <end position="223"/>
    </location>
</feature>
<dbReference type="KEGG" id="rsz:108838861"/>
<dbReference type="CDD" id="cd06257">
    <property type="entry name" value="DnaJ"/>
    <property type="match status" value="1"/>
</dbReference>
<dbReference type="PRINTS" id="PR00625">
    <property type="entry name" value="JDOMAIN"/>
</dbReference>
<dbReference type="Pfam" id="PF00226">
    <property type="entry name" value="DnaJ"/>
    <property type="match status" value="1"/>
</dbReference>
<reference evidence="4" key="1">
    <citation type="journal article" date="2019" name="Database">
        <title>The radish genome database (RadishGD): an integrated information resource for radish genomics.</title>
        <authorList>
            <person name="Yu H.J."/>
            <person name="Baek S."/>
            <person name="Lee Y.J."/>
            <person name="Cho A."/>
            <person name="Mun J.H."/>
        </authorList>
    </citation>
    <scope>NUCLEOTIDE SEQUENCE [LARGE SCALE GENOMIC DNA]</scope>
    <source>
        <strain evidence="4">cv. WK10039</strain>
    </source>
</reference>
<evidence type="ECO:0000313" key="5">
    <source>
        <dbReference type="RefSeq" id="XP_018467231.1"/>
    </source>
</evidence>
<keyword evidence="2" id="KW-0472">Membrane</keyword>
<dbReference type="OrthoDB" id="10250354at2759"/>
<dbReference type="PROSITE" id="PS00636">
    <property type="entry name" value="DNAJ_1"/>
    <property type="match status" value="1"/>
</dbReference>
<dbReference type="Proteomes" id="UP000504610">
    <property type="component" value="Chromosome 2"/>
</dbReference>
<keyword evidence="2" id="KW-0812">Transmembrane</keyword>
<evidence type="ECO:0000313" key="4">
    <source>
        <dbReference type="Proteomes" id="UP000504610"/>
    </source>
</evidence>
<dbReference type="AlphaFoldDB" id="A0A6J0M6G9"/>
<organism evidence="4 5">
    <name type="scientific">Raphanus sativus</name>
    <name type="common">Radish</name>
    <name type="synonym">Raphanus raphanistrum var. sativus</name>
    <dbReference type="NCBI Taxonomy" id="3726"/>
    <lineage>
        <taxon>Eukaryota</taxon>
        <taxon>Viridiplantae</taxon>
        <taxon>Streptophyta</taxon>
        <taxon>Embryophyta</taxon>
        <taxon>Tracheophyta</taxon>
        <taxon>Spermatophyta</taxon>
        <taxon>Magnoliopsida</taxon>
        <taxon>eudicotyledons</taxon>
        <taxon>Gunneridae</taxon>
        <taxon>Pentapetalae</taxon>
        <taxon>rosids</taxon>
        <taxon>malvids</taxon>
        <taxon>Brassicales</taxon>
        <taxon>Brassicaceae</taxon>
        <taxon>Brassiceae</taxon>
        <taxon>Raphanus</taxon>
    </lineage>
</organism>
<dbReference type="PANTHER" id="PTHR43908:SF3">
    <property type="entry name" value="AT29763P-RELATED"/>
    <property type="match status" value="1"/>
</dbReference>
<dbReference type="InterPro" id="IPR018253">
    <property type="entry name" value="DnaJ_domain_CS"/>
</dbReference>
<keyword evidence="2" id="KW-1133">Transmembrane helix</keyword>
<evidence type="ECO:0000256" key="1">
    <source>
        <dbReference type="SAM" id="MobiDB-lite"/>
    </source>
</evidence>
<dbReference type="GO" id="GO:0071218">
    <property type="term" value="P:cellular response to misfolded protein"/>
    <property type="evidence" value="ECO:0007669"/>
    <property type="project" value="TreeGrafter"/>
</dbReference>
<reference evidence="5" key="2">
    <citation type="submission" date="2025-08" db="UniProtKB">
        <authorList>
            <consortium name="RefSeq"/>
        </authorList>
    </citation>
    <scope>IDENTIFICATION</scope>
    <source>
        <tissue evidence="5">Leaf</tissue>
    </source>
</reference>
<evidence type="ECO:0000259" key="3">
    <source>
        <dbReference type="PROSITE" id="PS50076"/>
    </source>
</evidence>
<feature type="compositionally biased region" description="Low complexity" evidence="1">
    <location>
        <begin position="63"/>
        <end position="87"/>
    </location>
</feature>
<dbReference type="InterPro" id="IPR001623">
    <property type="entry name" value="DnaJ_domain"/>
</dbReference>
<dbReference type="GO" id="GO:0030544">
    <property type="term" value="F:Hsp70 protein binding"/>
    <property type="evidence" value="ECO:0007669"/>
    <property type="project" value="TreeGrafter"/>
</dbReference>
<protein>
    <submittedName>
        <fullName evidence="5">Chaperone protein dnaJ 49-like</fullName>
    </submittedName>
</protein>
<dbReference type="GO" id="GO:0005789">
    <property type="term" value="C:endoplasmic reticulum membrane"/>
    <property type="evidence" value="ECO:0007669"/>
    <property type="project" value="TreeGrafter"/>
</dbReference>
<name>A0A6J0M6G9_RAPSA</name>
<proteinExistence type="predicted"/>
<dbReference type="PANTHER" id="PTHR43908">
    <property type="entry name" value="AT29763P-RELATED"/>
    <property type="match status" value="1"/>
</dbReference>
<dbReference type="InterPro" id="IPR036869">
    <property type="entry name" value="J_dom_sf"/>
</dbReference>
<feature type="domain" description="J" evidence="3">
    <location>
        <begin position="104"/>
        <end position="168"/>
    </location>
</feature>
<dbReference type="SUPFAM" id="SSF46565">
    <property type="entry name" value="Chaperone J-domain"/>
    <property type="match status" value="1"/>
</dbReference>
<dbReference type="RefSeq" id="XP_018467231.1">
    <property type="nucleotide sequence ID" value="XM_018611729.1"/>
</dbReference>
<accession>A0A6J0M6G9</accession>
<dbReference type="Gene3D" id="1.10.287.110">
    <property type="entry name" value="DnaJ domain"/>
    <property type="match status" value="1"/>
</dbReference>
<dbReference type="SMART" id="SM00271">
    <property type="entry name" value="DnaJ"/>
    <property type="match status" value="1"/>
</dbReference>
<dbReference type="GeneID" id="108838861"/>